<reference evidence="1" key="1">
    <citation type="journal article" date="2022" name="Int. J. Mol. Sci.">
        <title>Draft Genome of Tanacetum Coccineum: Genomic Comparison of Closely Related Tanacetum-Family Plants.</title>
        <authorList>
            <person name="Yamashiro T."/>
            <person name="Shiraishi A."/>
            <person name="Nakayama K."/>
            <person name="Satake H."/>
        </authorList>
    </citation>
    <scope>NUCLEOTIDE SEQUENCE</scope>
</reference>
<organism evidence="1 2">
    <name type="scientific">Tanacetum coccineum</name>
    <dbReference type="NCBI Taxonomy" id="301880"/>
    <lineage>
        <taxon>Eukaryota</taxon>
        <taxon>Viridiplantae</taxon>
        <taxon>Streptophyta</taxon>
        <taxon>Embryophyta</taxon>
        <taxon>Tracheophyta</taxon>
        <taxon>Spermatophyta</taxon>
        <taxon>Magnoliopsida</taxon>
        <taxon>eudicotyledons</taxon>
        <taxon>Gunneridae</taxon>
        <taxon>Pentapetalae</taxon>
        <taxon>asterids</taxon>
        <taxon>campanulids</taxon>
        <taxon>Asterales</taxon>
        <taxon>Asteraceae</taxon>
        <taxon>Asteroideae</taxon>
        <taxon>Anthemideae</taxon>
        <taxon>Anthemidinae</taxon>
        <taxon>Tanacetum</taxon>
    </lineage>
</organism>
<keyword evidence="2" id="KW-1185">Reference proteome</keyword>
<evidence type="ECO:0000313" key="2">
    <source>
        <dbReference type="Proteomes" id="UP001151760"/>
    </source>
</evidence>
<accession>A0ABQ5C3Y9</accession>
<comment type="caution">
    <text evidence="1">The sequence shown here is derived from an EMBL/GenBank/DDBJ whole genome shotgun (WGS) entry which is preliminary data.</text>
</comment>
<reference evidence="1" key="2">
    <citation type="submission" date="2022-01" db="EMBL/GenBank/DDBJ databases">
        <authorList>
            <person name="Yamashiro T."/>
            <person name="Shiraishi A."/>
            <person name="Satake H."/>
            <person name="Nakayama K."/>
        </authorList>
    </citation>
    <scope>NUCLEOTIDE SEQUENCE</scope>
</reference>
<proteinExistence type="predicted"/>
<name>A0ABQ5C3Y9_9ASTR</name>
<gene>
    <name evidence="1" type="ORF">Tco_0891260</name>
</gene>
<protein>
    <submittedName>
        <fullName evidence="1">Uncharacterized protein</fullName>
    </submittedName>
</protein>
<dbReference type="EMBL" id="BQNB010013879">
    <property type="protein sequence ID" value="GJT21323.1"/>
    <property type="molecule type" value="Genomic_DNA"/>
</dbReference>
<sequence length="214" mass="23829">MASDHHSSDPAPQRQTMALEHNILSPATQCQNKVSEDNTLGPEPQSQENVHIADKTVTTSLNELEILFSPMFDEYFNESTQVVLKSSAVTTTNASDKRQQPNITPSTSTTIATNITQLNIQTTPEPTTQAPTVNADENINQAENIMFDEDNFINPLGTPIPEVEVHHLAILIPSNIIHIYSTNKHILLNTIGQETIHWNKFIEILHSQLEQDDS</sequence>
<evidence type="ECO:0000313" key="1">
    <source>
        <dbReference type="EMBL" id="GJT21323.1"/>
    </source>
</evidence>
<dbReference type="Proteomes" id="UP001151760">
    <property type="component" value="Unassembled WGS sequence"/>
</dbReference>